<feature type="compositionally biased region" description="Polar residues" evidence="18">
    <location>
        <begin position="357"/>
        <end position="370"/>
    </location>
</feature>
<evidence type="ECO:0000256" key="7">
    <source>
        <dbReference type="ARBA" id="ARBA00022729"/>
    </source>
</evidence>
<feature type="compositionally biased region" description="Acidic residues" evidence="18">
    <location>
        <begin position="507"/>
        <end position="520"/>
    </location>
</feature>
<dbReference type="Proteomes" id="UP001591681">
    <property type="component" value="Unassembled WGS sequence"/>
</dbReference>
<dbReference type="PROSITE" id="PS50024">
    <property type="entry name" value="SEA"/>
    <property type="match status" value="2"/>
</dbReference>
<keyword evidence="19" id="KW-0812">Transmembrane</keyword>
<feature type="compositionally biased region" description="Polar residues" evidence="18">
    <location>
        <begin position="383"/>
        <end position="394"/>
    </location>
</feature>
<keyword evidence="11" id="KW-0325">Glycoprotein</keyword>
<feature type="transmembrane region" description="Helical" evidence="19">
    <location>
        <begin position="768"/>
        <end position="790"/>
    </location>
</feature>
<reference evidence="22 23" key="1">
    <citation type="submission" date="2024-09" db="EMBL/GenBank/DDBJ databases">
        <title>A chromosome-level genome assembly of Gray's grenadier anchovy, Coilia grayii.</title>
        <authorList>
            <person name="Fu Z."/>
        </authorList>
    </citation>
    <scope>NUCLEOTIDE SEQUENCE [LARGE SCALE GENOMIC DNA]</scope>
    <source>
        <strain evidence="22">G4</strain>
        <tissue evidence="22">Muscle</tissue>
    </source>
</reference>
<keyword evidence="19" id="KW-0472">Membrane</keyword>
<dbReference type="CDD" id="cd00054">
    <property type="entry name" value="EGF_CA"/>
    <property type="match status" value="1"/>
</dbReference>
<dbReference type="GO" id="GO:0005540">
    <property type="term" value="F:hyaluronic acid binding"/>
    <property type="evidence" value="ECO:0007669"/>
    <property type="project" value="UniProtKB-KW"/>
</dbReference>
<dbReference type="Pfam" id="PF01390">
    <property type="entry name" value="SEA"/>
    <property type="match status" value="2"/>
</dbReference>
<evidence type="ECO:0000256" key="18">
    <source>
        <dbReference type="SAM" id="MobiDB-lite"/>
    </source>
</evidence>
<feature type="compositionally biased region" description="Acidic residues" evidence="18">
    <location>
        <begin position="475"/>
        <end position="490"/>
    </location>
</feature>
<evidence type="ECO:0000256" key="2">
    <source>
        <dbReference type="ARBA" id="ARBA00004504"/>
    </source>
</evidence>
<dbReference type="InterPro" id="IPR000082">
    <property type="entry name" value="SEA_dom"/>
</dbReference>
<keyword evidence="12" id="KW-0966">Cell projection</keyword>
<comment type="subcellular location">
    <subcellularLocation>
        <location evidence="2">Cell projection</location>
        <location evidence="2">Cilium</location>
        <location evidence="2">Photoreceptor outer segment</location>
    </subcellularLocation>
    <subcellularLocation>
        <location evidence="1">Photoreceptor inner segment</location>
    </subcellularLocation>
    <subcellularLocation>
        <location evidence="3">Secreted</location>
        <location evidence="3">Extracellular space</location>
        <location evidence="3">Extracellular matrix</location>
        <location evidence="3">Interphotoreceptor matrix</location>
    </subcellularLocation>
</comment>
<evidence type="ECO:0000256" key="5">
    <source>
        <dbReference type="ARBA" id="ARBA00022530"/>
    </source>
</evidence>
<feature type="domain" description="SEA" evidence="20">
    <location>
        <begin position="561"/>
        <end position="674"/>
    </location>
</feature>
<keyword evidence="5" id="KW-0272">Extracellular matrix</keyword>
<evidence type="ECO:0000256" key="15">
    <source>
        <dbReference type="ARBA" id="ARBA00042018"/>
    </source>
</evidence>
<dbReference type="PROSITE" id="PS50026">
    <property type="entry name" value="EGF_3"/>
    <property type="match status" value="1"/>
</dbReference>
<evidence type="ECO:0000313" key="22">
    <source>
        <dbReference type="EMBL" id="KAL2098785.1"/>
    </source>
</evidence>
<keyword evidence="13" id="KW-0373">Hyaluronic acid</keyword>
<dbReference type="GO" id="GO:0033165">
    <property type="term" value="C:interphotoreceptor matrix"/>
    <property type="evidence" value="ECO:0007669"/>
    <property type="project" value="UniProtKB-SubCell"/>
</dbReference>
<evidence type="ECO:0000256" key="17">
    <source>
        <dbReference type="PROSITE-ProRule" id="PRU00076"/>
    </source>
</evidence>
<accession>A0ABD1KHU0</accession>
<evidence type="ECO:0000259" key="21">
    <source>
        <dbReference type="PROSITE" id="PS50026"/>
    </source>
</evidence>
<evidence type="ECO:0000256" key="14">
    <source>
        <dbReference type="ARBA" id="ARBA00040753"/>
    </source>
</evidence>
<comment type="function">
    <text evidence="16">Chondroitin sulfate-, heparin- and hyaluronan-binding protein. May serve to form a basic macromolecular scaffold comprising the insoluble interphotoreceptor matrix.</text>
</comment>
<dbReference type="PANTHER" id="PTHR12199:SF3">
    <property type="entry name" value="INTERPHOTORECEPTOR MATRIX PROTEOGLYCAN 1"/>
    <property type="match status" value="1"/>
</dbReference>
<dbReference type="InterPro" id="IPR039861">
    <property type="entry name" value="IMPG"/>
</dbReference>
<dbReference type="AlphaFoldDB" id="A0ABD1KHU0"/>
<dbReference type="InterPro" id="IPR036364">
    <property type="entry name" value="SEA_dom_sf"/>
</dbReference>
<evidence type="ECO:0000256" key="8">
    <source>
        <dbReference type="ARBA" id="ARBA00022737"/>
    </source>
</evidence>
<dbReference type="GO" id="GO:0001750">
    <property type="term" value="C:photoreceptor outer segment"/>
    <property type="evidence" value="ECO:0007669"/>
    <property type="project" value="UniProtKB-SubCell"/>
</dbReference>
<protein>
    <recommendedName>
        <fullName evidence="14">Interphotoreceptor matrix proteoglycan 1</fullName>
    </recommendedName>
    <alternativeName>
        <fullName evidence="15">Sialoprotein associated with cones and rods</fullName>
    </alternativeName>
</protein>
<evidence type="ECO:0000256" key="16">
    <source>
        <dbReference type="ARBA" id="ARBA00045407"/>
    </source>
</evidence>
<feature type="region of interest" description="Disordered" evidence="18">
    <location>
        <begin position="355"/>
        <end position="543"/>
    </location>
</feature>
<keyword evidence="10" id="KW-0675">Receptor</keyword>
<evidence type="ECO:0000256" key="4">
    <source>
        <dbReference type="ARBA" id="ARBA00022525"/>
    </source>
</evidence>
<feature type="domain" description="EGF-like" evidence="21">
    <location>
        <begin position="715"/>
        <end position="757"/>
    </location>
</feature>
<dbReference type="PANTHER" id="PTHR12199">
    <property type="entry name" value="INTERPHOTORECEPTOR MATRIX PROTEOGLYCAN"/>
    <property type="match status" value="1"/>
</dbReference>
<evidence type="ECO:0000256" key="9">
    <source>
        <dbReference type="ARBA" id="ARBA00022981"/>
    </source>
</evidence>
<keyword evidence="23" id="KW-1185">Reference proteome</keyword>
<gene>
    <name evidence="22" type="ORF">ACEWY4_005265</name>
</gene>
<dbReference type="GO" id="GO:0001917">
    <property type="term" value="C:photoreceptor inner segment"/>
    <property type="evidence" value="ECO:0007669"/>
    <property type="project" value="UniProtKB-SubCell"/>
</dbReference>
<dbReference type="SMART" id="SM00200">
    <property type="entry name" value="SEA"/>
    <property type="match status" value="2"/>
</dbReference>
<evidence type="ECO:0000256" key="3">
    <source>
        <dbReference type="ARBA" id="ARBA00004593"/>
    </source>
</evidence>
<dbReference type="InterPro" id="IPR000742">
    <property type="entry name" value="EGF"/>
</dbReference>
<dbReference type="GO" id="GO:0008201">
    <property type="term" value="F:heparin binding"/>
    <property type="evidence" value="ECO:0007669"/>
    <property type="project" value="UniProtKB-KW"/>
</dbReference>
<dbReference type="SMART" id="SM00181">
    <property type="entry name" value="EGF"/>
    <property type="match status" value="2"/>
</dbReference>
<keyword evidence="6" id="KW-0358">Heparin-binding</keyword>
<evidence type="ECO:0000256" key="11">
    <source>
        <dbReference type="ARBA" id="ARBA00023180"/>
    </source>
</evidence>
<evidence type="ECO:0000256" key="6">
    <source>
        <dbReference type="ARBA" id="ARBA00022674"/>
    </source>
</evidence>
<keyword evidence="9" id="KW-0730">Sialic acid</keyword>
<sequence length="926" mass="101923">MSPGLDLRRLRMKRSTVFSTGVKVCPHESTSEVIGSHRAYYRMRVCQEAVWEAFQIFLDRVPDTMEYHQWVEACQRDSLCMDDLARNFSSSQEHLDMIAKKTVAPNIIPEEAGEEIIVEFSVTIVEPGFSELLADPDTPQYHDTTQTLYEQMLHILDKLPGFKEIRLLEFRPQDVSVHYAVVFESSAPATESGRVAADSHTEMTFRELVAKALSEDAQSLPVDIQSLSFGSAAPAFVEEEVEEVDEKPVAEAPEETMEEARSVTTPITDIERHPAEAIKIPELDETEGDPQLLNPTPNEQEQRETEGFGMLPEEAPSQDLGDGVDEMVTTPMELGHSDVVLETAAVLPPVDVGIETDPSSTTIPSLSETSGEAVIPKEETTEGQKATDTLSESTEPIKPPAVPAITESVQPEEAPSGSSIPEPEEPVEAPPGPGTPMSDLPMDVPATVVGPAEIPAEPTVSEPAEEAVEGASESDSTEVDTLEEVAEEEGSAVPASASPTPPPEQGIPEDDQNMQEDVEQVETSGHSREDALETNEIDESTVPPQLRVMTTPSMVASSKANDLVVFFSLRVTNMVFSEDLFNKNSPEYKSLENTFIELLLPYLQSNLTGFKELEILNFRNGSVVVNSKMKFEKPVPYNVTEAVTCVLEEFCNAASKRLDLEIDTDSLDVEAADDADPCKFMACNEFSRCVVNTWSMEAECLCDPGYSTLDGLPCQSICALQPDYCLNHGRCEIIPGHGATCRCPVGKFYHYHGERCTELVTQPIDSHLLAASLFGGLAVVSLVIGLLILINKKCIRTRKTVTLMHTHEASPYESSLRINPVFQNDDGVLTQVARVCYPFDSEATSSQVSEQGTFHSVENVHVSIEIPRQLYTTRTDKLVSDIVDFHQCISHDEVAMIDRYDNAIEEPKVSWLLLAVFWTSLDERSD</sequence>
<feature type="compositionally biased region" description="Low complexity" evidence="18">
    <location>
        <begin position="411"/>
        <end position="421"/>
    </location>
</feature>
<dbReference type="SUPFAM" id="SSF82671">
    <property type="entry name" value="SEA domain"/>
    <property type="match status" value="2"/>
</dbReference>
<evidence type="ECO:0000256" key="12">
    <source>
        <dbReference type="ARBA" id="ARBA00023273"/>
    </source>
</evidence>
<comment type="caution">
    <text evidence="22">The sequence shown here is derived from an EMBL/GenBank/DDBJ whole genome shotgun (WGS) entry which is preliminary data.</text>
</comment>
<keyword evidence="4" id="KW-0964">Secreted</keyword>
<evidence type="ECO:0000259" key="20">
    <source>
        <dbReference type="PROSITE" id="PS50024"/>
    </source>
</evidence>
<feature type="domain" description="SEA" evidence="20">
    <location>
        <begin position="114"/>
        <end position="234"/>
    </location>
</feature>
<evidence type="ECO:0000256" key="13">
    <source>
        <dbReference type="ARBA" id="ARBA00023290"/>
    </source>
</evidence>
<name>A0ABD1KHU0_9TELE</name>
<dbReference type="Pfam" id="PF00008">
    <property type="entry name" value="EGF"/>
    <property type="match status" value="1"/>
</dbReference>
<keyword evidence="17" id="KW-0245">EGF-like domain</keyword>
<evidence type="ECO:0000313" key="23">
    <source>
        <dbReference type="Proteomes" id="UP001591681"/>
    </source>
</evidence>
<keyword evidence="19" id="KW-1133">Transmembrane helix</keyword>
<dbReference type="Gene3D" id="3.30.70.960">
    <property type="entry name" value="SEA domain"/>
    <property type="match status" value="1"/>
</dbReference>
<evidence type="ECO:0000256" key="10">
    <source>
        <dbReference type="ARBA" id="ARBA00023170"/>
    </source>
</evidence>
<proteinExistence type="predicted"/>
<comment type="caution">
    <text evidence="17">Lacks conserved residue(s) required for the propagation of feature annotation.</text>
</comment>
<evidence type="ECO:0000256" key="1">
    <source>
        <dbReference type="ARBA" id="ARBA00004437"/>
    </source>
</evidence>
<evidence type="ECO:0000256" key="19">
    <source>
        <dbReference type="SAM" id="Phobius"/>
    </source>
</evidence>
<keyword evidence="7" id="KW-0732">Signal</keyword>
<keyword evidence="8" id="KW-0677">Repeat</keyword>
<dbReference type="EMBL" id="JBHFQA010000005">
    <property type="protein sequence ID" value="KAL2098785.1"/>
    <property type="molecule type" value="Genomic_DNA"/>
</dbReference>
<organism evidence="22 23">
    <name type="scientific">Coilia grayii</name>
    <name type="common">Gray's grenadier anchovy</name>
    <dbReference type="NCBI Taxonomy" id="363190"/>
    <lineage>
        <taxon>Eukaryota</taxon>
        <taxon>Metazoa</taxon>
        <taxon>Chordata</taxon>
        <taxon>Craniata</taxon>
        <taxon>Vertebrata</taxon>
        <taxon>Euteleostomi</taxon>
        <taxon>Actinopterygii</taxon>
        <taxon>Neopterygii</taxon>
        <taxon>Teleostei</taxon>
        <taxon>Clupei</taxon>
        <taxon>Clupeiformes</taxon>
        <taxon>Clupeoidei</taxon>
        <taxon>Engraulidae</taxon>
        <taxon>Coilinae</taxon>
        <taxon>Coilia</taxon>
    </lineage>
</organism>
<feature type="region of interest" description="Disordered" evidence="18">
    <location>
        <begin position="284"/>
        <end position="306"/>
    </location>
</feature>